<protein>
    <submittedName>
        <fullName evidence="5">Uncharacterized protein</fullName>
    </submittedName>
</protein>
<keyword evidence="1" id="KW-0175">Coiled coil</keyword>
<name>A0A6A6TLT7_9PLEO</name>
<evidence type="ECO:0000313" key="6">
    <source>
        <dbReference type="Proteomes" id="UP000799324"/>
    </source>
</evidence>
<feature type="compositionally biased region" description="Low complexity" evidence="2">
    <location>
        <begin position="563"/>
        <end position="576"/>
    </location>
</feature>
<sequence length="607" mass="67717">MRSFKSKLFTAWAWAAPALTAAVPRARGLPAGTPSLLDLEPDLQETYAQAVFSIPCEGCLGQKHPADDDTLILNFTTHSSEESCGSSNITLNGVYLPQEWKGDVATGSGNFSAVSDIEENAWYLQHDLELEWESACLRFNDTKTRDAAQVLTVSITGVDGKTLEKPSGFTISFKQTSRPELLRLEATPHHYAGEQANAKSWREPPAHLRLIFTSVEDKESTAGDKPSHSSLEDDIRELRALQAEVQQLQQVIDERKKAINSQLKKQAHGFKEQLQQCDSVTCVVKAVADKARGAWRIFYITFRPSRHSHGPAMGRHRLGPEATMKMDNFTPPSSSHGTPPTEEFPPPPHGDFPPPPRHRFHPPPPDSPFVIALEILVGVLCCGCIYTVIRNRCSSVRARTERAAVREERRNARAYRRAARKQAWRNFWRFSRRDQNRIEDYEEKRALIQDQESILEDAMQEEIRQLRNAHAVVNSMVQVEEGRINTHCSGHVHCHCHHTSAPPSPASSVYSRNSLAGLSSRPLSRTSSLPGYMSDASGDPPAYEEDEDISDFVPNGFRRYAPSSSSESSRWTPDSSVIDVSPRTSVETVRYAETTDTGVGDVKNPRV</sequence>
<feature type="compositionally biased region" description="Pro residues" evidence="2">
    <location>
        <begin position="342"/>
        <end position="355"/>
    </location>
</feature>
<feature type="coiled-coil region" evidence="1">
    <location>
        <begin position="431"/>
        <end position="461"/>
    </location>
</feature>
<reference evidence="5" key="1">
    <citation type="journal article" date="2020" name="Stud. Mycol.">
        <title>101 Dothideomycetes genomes: a test case for predicting lifestyles and emergence of pathogens.</title>
        <authorList>
            <person name="Haridas S."/>
            <person name="Albert R."/>
            <person name="Binder M."/>
            <person name="Bloem J."/>
            <person name="Labutti K."/>
            <person name="Salamov A."/>
            <person name="Andreopoulos B."/>
            <person name="Baker S."/>
            <person name="Barry K."/>
            <person name="Bills G."/>
            <person name="Bluhm B."/>
            <person name="Cannon C."/>
            <person name="Castanera R."/>
            <person name="Culley D."/>
            <person name="Daum C."/>
            <person name="Ezra D."/>
            <person name="Gonzalez J."/>
            <person name="Henrissat B."/>
            <person name="Kuo A."/>
            <person name="Liang C."/>
            <person name="Lipzen A."/>
            <person name="Lutzoni F."/>
            <person name="Magnuson J."/>
            <person name="Mondo S."/>
            <person name="Nolan M."/>
            <person name="Ohm R."/>
            <person name="Pangilinan J."/>
            <person name="Park H.-J."/>
            <person name="Ramirez L."/>
            <person name="Alfaro M."/>
            <person name="Sun H."/>
            <person name="Tritt A."/>
            <person name="Yoshinaga Y."/>
            <person name="Zwiers L.-H."/>
            <person name="Turgeon B."/>
            <person name="Goodwin S."/>
            <person name="Spatafora J."/>
            <person name="Crous P."/>
            <person name="Grigoriev I."/>
        </authorList>
    </citation>
    <scope>NUCLEOTIDE SEQUENCE</scope>
    <source>
        <strain evidence="5">CBS 122681</strain>
    </source>
</reference>
<keyword evidence="6" id="KW-1185">Reference proteome</keyword>
<feature type="chain" id="PRO_5025551415" evidence="4">
    <location>
        <begin position="29"/>
        <end position="607"/>
    </location>
</feature>
<feature type="region of interest" description="Disordered" evidence="2">
    <location>
        <begin position="322"/>
        <end position="363"/>
    </location>
</feature>
<feature type="compositionally biased region" description="Low complexity" evidence="2">
    <location>
        <begin position="330"/>
        <end position="341"/>
    </location>
</feature>
<gene>
    <name evidence="5" type="ORF">K491DRAFT_590920</name>
</gene>
<dbReference type="OrthoDB" id="4225201at2759"/>
<dbReference type="EMBL" id="MU004306">
    <property type="protein sequence ID" value="KAF2659554.1"/>
    <property type="molecule type" value="Genomic_DNA"/>
</dbReference>
<proteinExistence type="predicted"/>
<accession>A0A6A6TLT7</accession>
<dbReference type="Proteomes" id="UP000799324">
    <property type="component" value="Unassembled WGS sequence"/>
</dbReference>
<feature type="signal peptide" evidence="4">
    <location>
        <begin position="1"/>
        <end position="28"/>
    </location>
</feature>
<keyword evidence="4" id="KW-0732">Signal</keyword>
<keyword evidence="3" id="KW-0812">Transmembrane</keyword>
<evidence type="ECO:0000256" key="1">
    <source>
        <dbReference type="SAM" id="Coils"/>
    </source>
</evidence>
<evidence type="ECO:0000256" key="4">
    <source>
        <dbReference type="SAM" id="SignalP"/>
    </source>
</evidence>
<dbReference type="AlphaFoldDB" id="A0A6A6TLT7"/>
<keyword evidence="3" id="KW-1133">Transmembrane helix</keyword>
<evidence type="ECO:0000313" key="5">
    <source>
        <dbReference type="EMBL" id="KAF2659554.1"/>
    </source>
</evidence>
<evidence type="ECO:0000256" key="3">
    <source>
        <dbReference type="SAM" id="Phobius"/>
    </source>
</evidence>
<feature type="coiled-coil region" evidence="1">
    <location>
        <begin position="228"/>
        <end position="258"/>
    </location>
</feature>
<feature type="transmembrane region" description="Helical" evidence="3">
    <location>
        <begin position="369"/>
        <end position="389"/>
    </location>
</feature>
<organism evidence="5 6">
    <name type="scientific">Lophiostoma macrostomum CBS 122681</name>
    <dbReference type="NCBI Taxonomy" id="1314788"/>
    <lineage>
        <taxon>Eukaryota</taxon>
        <taxon>Fungi</taxon>
        <taxon>Dikarya</taxon>
        <taxon>Ascomycota</taxon>
        <taxon>Pezizomycotina</taxon>
        <taxon>Dothideomycetes</taxon>
        <taxon>Pleosporomycetidae</taxon>
        <taxon>Pleosporales</taxon>
        <taxon>Lophiostomataceae</taxon>
        <taxon>Lophiostoma</taxon>
    </lineage>
</organism>
<keyword evidence="3" id="KW-0472">Membrane</keyword>
<feature type="region of interest" description="Disordered" evidence="2">
    <location>
        <begin position="520"/>
        <end position="583"/>
    </location>
</feature>
<evidence type="ECO:0000256" key="2">
    <source>
        <dbReference type="SAM" id="MobiDB-lite"/>
    </source>
</evidence>
<feature type="compositionally biased region" description="Low complexity" evidence="2">
    <location>
        <begin position="520"/>
        <end position="530"/>
    </location>
</feature>